<dbReference type="SUPFAM" id="SSF56784">
    <property type="entry name" value="HAD-like"/>
    <property type="match status" value="1"/>
</dbReference>
<dbReference type="SUPFAM" id="SSF81665">
    <property type="entry name" value="Calcium ATPase, transmembrane domain M"/>
    <property type="match status" value="1"/>
</dbReference>
<dbReference type="Pfam" id="PF08282">
    <property type="entry name" value="Hydrolase_3"/>
    <property type="match status" value="1"/>
</dbReference>
<keyword evidence="7 9" id="KW-1133">Transmembrane helix</keyword>
<dbReference type="GO" id="GO:1902600">
    <property type="term" value="P:proton transmembrane transport"/>
    <property type="evidence" value="ECO:0007669"/>
    <property type="project" value="TreeGrafter"/>
</dbReference>
<evidence type="ECO:0000313" key="12">
    <source>
        <dbReference type="Proteomes" id="UP000504638"/>
    </source>
</evidence>
<dbReference type="GO" id="GO:0005391">
    <property type="term" value="F:P-type sodium:potassium-exchanging transporter activity"/>
    <property type="evidence" value="ECO:0007669"/>
    <property type="project" value="TreeGrafter"/>
</dbReference>
<dbReference type="InterPro" id="IPR023299">
    <property type="entry name" value="ATPase_P-typ_cyto_dom_N"/>
</dbReference>
<sequence length="1044" mass="114358">MSIRSFPRHRTVDPNIALPIEYRTVSFNIAETQERQPEKTPKDKEGDVEHEIALLEWHILPVEDVLSRLSVSAKQGLSTDQVARKQSEFGPNSLTPPPSRWFIKTLGYLYGGFGSVLFVAAILVFIAWKPLGQPPAIANLALAIVLAVVWVIQAGFAFYQDWSSSRVMSSILTMLPDDCIVLRDGTKVEVSATQLVPGDILYVRIGDKLPADVRFLEASPDAKFDRSILTGETLPMRAAVDSNENNYLETPCIGMAGTHCVSGHAVAVIVSTGDRSVFGRLAKLTSTPDTGFTLLEKEICYFVAAIVSIMITMVLISVTIWAAWLRKDHPEWISVSLLIVSCVSIAVAFIPEGLPIAVSASLTITANIMRKNKILCKSLKTVETLGSVSVICSDKTGTLTKNQMTTSDCLVSSEAMTANAAIGALELGQKDEYASQISRVLEEIAEIGALCNAGEFDASTINLPAEQRKVHGDATDSAILRFSEALIPVSQTREKWQRLYRLAFNSRNKFMIQVISLANQTAPEKTAEGFLTVKGAPDILLPRCLFYLDNNGSTKPMTETHRAHVGSLKDNWSGQGKRVILLACKKLPSTTMAISMETSEFEDSIMDESKGGLELVGLIAIVDPPKDEIPDVVSTLRGAGIKVHMVTGDFKLTAVAIARDCGIITVPKDSIDDAGALSLYKAADVIRKEPRAIAINGRDMQALDYSQWEQLCGYDEIVFARTTPEQKLRIVKELQARGAIVGMTGDGVNDAPSLKTADIGIAMGNGSDIAIEAADMVLLDSFAAIIEAVKYGRVVFDNLKKTICFLLPAGSFSEFTPVITNIAFGLPQILSSFLMIIICCCTDCAAATAIAYEKPEADVLLQKPRNPKKDHLVTWRLVLQAYGSTGMLMTVSSFTMSYWYAERNGVPFSVLWFGFGKTPDGMSTETMVGVLNIASSIYFLNLVIMQWFNLMAVRTRRLSILQHPPLFRKETRNLYLFPAIIFALLVAVLFLYVPRIQTVLATTAVPVAHWFLPMGFGMGLLLLDEGRKYCVRNFPKSIIARIAW</sequence>
<dbReference type="Gene3D" id="1.20.1110.10">
    <property type="entry name" value="Calcium-transporting ATPase, transmembrane domain"/>
    <property type="match status" value="1"/>
</dbReference>
<dbReference type="InterPro" id="IPR044492">
    <property type="entry name" value="P_typ_ATPase_HD_dom"/>
</dbReference>
<keyword evidence="4" id="KW-0547">Nucleotide-binding</keyword>
<evidence type="ECO:0000256" key="8">
    <source>
        <dbReference type="ARBA" id="ARBA00023136"/>
    </source>
</evidence>
<proteinExistence type="predicted"/>
<dbReference type="InterPro" id="IPR008250">
    <property type="entry name" value="ATPase_P-typ_transduc_dom_A_sf"/>
</dbReference>
<organism evidence="11">
    <name type="scientific">Eremomyces bilateralis CBS 781.70</name>
    <dbReference type="NCBI Taxonomy" id="1392243"/>
    <lineage>
        <taxon>Eukaryota</taxon>
        <taxon>Fungi</taxon>
        <taxon>Dikarya</taxon>
        <taxon>Ascomycota</taxon>
        <taxon>Pezizomycotina</taxon>
        <taxon>Dothideomycetes</taxon>
        <taxon>Dothideomycetes incertae sedis</taxon>
        <taxon>Eremomycetales</taxon>
        <taxon>Eremomycetaceae</taxon>
        <taxon>Eremomyces</taxon>
    </lineage>
</organism>
<comment type="subcellular location">
    <subcellularLocation>
        <location evidence="1">Cell membrane</location>
        <topology evidence="1">Multi-pass membrane protein</topology>
    </subcellularLocation>
</comment>
<reference evidence="13" key="3">
    <citation type="submission" date="2025-04" db="UniProtKB">
        <authorList>
            <consortium name="RefSeq"/>
        </authorList>
    </citation>
    <scope>IDENTIFICATION</scope>
    <source>
        <strain evidence="13">CBS 781.70</strain>
    </source>
</reference>
<dbReference type="GO" id="GO:0016887">
    <property type="term" value="F:ATP hydrolysis activity"/>
    <property type="evidence" value="ECO:0007669"/>
    <property type="project" value="InterPro"/>
</dbReference>
<feature type="domain" description="Cation-transporting P-type ATPase N-terminal" evidence="10">
    <location>
        <begin position="56"/>
        <end position="129"/>
    </location>
</feature>
<dbReference type="SUPFAM" id="SSF81660">
    <property type="entry name" value="Metal cation-transporting ATPase, ATP-binding domain N"/>
    <property type="match status" value="1"/>
</dbReference>
<feature type="transmembrane region" description="Helical" evidence="9">
    <location>
        <begin position="803"/>
        <end position="824"/>
    </location>
</feature>
<dbReference type="InterPro" id="IPR018303">
    <property type="entry name" value="ATPase_P-typ_P_site"/>
</dbReference>
<dbReference type="SMART" id="SM00831">
    <property type="entry name" value="Cation_ATPase_N"/>
    <property type="match status" value="1"/>
</dbReference>
<evidence type="ECO:0000256" key="1">
    <source>
        <dbReference type="ARBA" id="ARBA00004651"/>
    </source>
</evidence>
<dbReference type="InterPro" id="IPR059000">
    <property type="entry name" value="ATPase_P-type_domA"/>
</dbReference>
<dbReference type="InterPro" id="IPR023298">
    <property type="entry name" value="ATPase_P-typ_TM_dom_sf"/>
</dbReference>
<dbReference type="SUPFAM" id="SSF81653">
    <property type="entry name" value="Calcium ATPase, transduction domain A"/>
    <property type="match status" value="1"/>
</dbReference>
<dbReference type="Gene3D" id="2.70.150.10">
    <property type="entry name" value="Calcium-transporting ATPase, cytoplasmic transduction domain A"/>
    <property type="match status" value="1"/>
</dbReference>
<evidence type="ECO:0000256" key="4">
    <source>
        <dbReference type="ARBA" id="ARBA00022741"/>
    </source>
</evidence>
<keyword evidence="2" id="KW-1003">Cell membrane</keyword>
<feature type="transmembrane region" description="Helical" evidence="9">
    <location>
        <begin position="974"/>
        <end position="993"/>
    </location>
</feature>
<evidence type="ECO:0000259" key="10">
    <source>
        <dbReference type="SMART" id="SM00831"/>
    </source>
</evidence>
<keyword evidence="8 9" id="KW-0472">Membrane</keyword>
<feature type="transmembrane region" description="Helical" evidence="9">
    <location>
        <begin position="336"/>
        <end position="364"/>
    </location>
</feature>
<evidence type="ECO:0000313" key="11">
    <source>
        <dbReference type="EMBL" id="KAF1808571.1"/>
    </source>
</evidence>
<dbReference type="Gene3D" id="3.40.50.1000">
    <property type="entry name" value="HAD superfamily/HAD-like"/>
    <property type="match status" value="1"/>
</dbReference>
<dbReference type="Pfam" id="PF13246">
    <property type="entry name" value="Cation_ATPase"/>
    <property type="match status" value="1"/>
</dbReference>
<dbReference type="GO" id="GO:1990573">
    <property type="term" value="P:potassium ion import across plasma membrane"/>
    <property type="evidence" value="ECO:0007669"/>
    <property type="project" value="TreeGrafter"/>
</dbReference>
<dbReference type="PANTHER" id="PTHR43294">
    <property type="entry name" value="SODIUM/POTASSIUM-TRANSPORTING ATPASE SUBUNIT ALPHA"/>
    <property type="match status" value="1"/>
</dbReference>
<reference evidence="13" key="2">
    <citation type="submission" date="2020-04" db="EMBL/GenBank/DDBJ databases">
        <authorList>
            <consortium name="NCBI Genome Project"/>
        </authorList>
    </citation>
    <scope>NUCLEOTIDE SEQUENCE</scope>
    <source>
        <strain evidence="13">CBS 781.70</strain>
    </source>
</reference>
<dbReference type="InterPro" id="IPR004014">
    <property type="entry name" value="ATPase_P-typ_cation-transptr_N"/>
</dbReference>
<feature type="transmembrane region" description="Helical" evidence="9">
    <location>
        <begin position="299"/>
        <end position="324"/>
    </location>
</feature>
<dbReference type="Gene3D" id="3.40.1110.10">
    <property type="entry name" value="Calcium-transporting ATPase, cytoplasmic domain N"/>
    <property type="match status" value="1"/>
</dbReference>
<dbReference type="InterPro" id="IPR050510">
    <property type="entry name" value="Cation_transp_ATPase_P-type"/>
</dbReference>
<dbReference type="SFLD" id="SFLDG00002">
    <property type="entry name" value="C1.7:_P-type_atpase_like"/>
    <property type="match status" value="1"/>
</dbReference>
<protein>
    <submittedName>
        <fullName evidence="11 13">Na/K ATPase alpha 1 subunit</fullName>
    </submittedName>
</protein>
<dbReference type="PRINTS" id="PR00119">
    <property type="entry name" value="CATATPASE"/>
</dbReference>
<dbReference type="InterPro" id="IPR006068">
    <property type="entry name" value="ATPase_P-typ_cation-transptr_C"/>
</dbReference>
<evidence type="ECO:0000256" key="2">
    <source>
        <dbReference type="ARBA" id="ARBA00022475"/>
    </source>
</evidence>
<dbReference type="GO" id="GO:0005886">
    <property type="term" value="C:plasma membrane"/>
    <property type="evidence" value="ECO:0007669"/>
    <property type="project" value="UniProtKB-SubCell"/>
</dbReference>
<evidence type="ECO:0000256" key="6">
    <source>
        <dbReference type="ARBA" id="ARBA00022967"/>
    </source>
</evidence>
<dbReference type="Pfam" id="PF00689">
    <property type="entry name" value="Cation_ATPase_C"/>
    <property type="match status" value="1"/>
</dbReference>
<keyword evidence="6" id="KW-1278">Translocase</keyword>
<dbReference type="GO" id="GO:0030007">
    <property type="term" value="P:intracellular potassium ion homeostasis"/>
    <property type="evidence" value="ECO:0007669"/>
    <property type="project" value="TreeGrafter"/>
</dbReference>
<dbReference type="InterPro" id="IPR023214">
    <property type="entry name" value="HAD_sf"/>
</dbReference>
<dbReference type="FunFam" id="3.40.50.1000:FF:000083">
    <property type="entry name" value="Sodium/potassium-transporting ATPase subunit alpha"/>
    <property type="match status" value="1"/>
</dbReference>
<dbReference type="Proteomes" id="UP000504638">
    <property type="component" value="Unplaced"/>
</dbReference>
<feature type="transmembrane region" description="Helical" evidence="9">
    <location>
        <begin position="999"/>
        <end position="1023"/>
    </location>
</feature>
<dbReference type="PROSITE" id="PS00154">
    <property type="entry name" value="ATPASE_E1_E2"/>
    <property type="match status" value="1"/>
</dbReference>
<dbReference type="RefSeq" id="XP_033530202.1">
    <property type="nucleotide sequence ID" value="XM_033682629.1"/>
</dbReference>
<dbReference type="PRINTS" id="PR00121">
    <property type="entry name" value="NAKATPASE"/>
</dbReference>
<reference evidence="11 13" key="1">
    <citation type="submission" date="2020-01" db="EMBL/GenBank/DDBJ databases">
        <authorList>
            <consortium name="DOE Joint Genome Institute"/>
            <person name="Haridas S."/>
            <person name="Albert R."/>
            <person name="Binder M."/>
            <person name="Bloem J."/>
            <person name="Labutti K."/>
            <person name="Salamov A."/>
            <person name="Andreopoulos B."/>
            <person name="Baker S.E."/>
            <person name="Barry K."/>
            <person name="Bills G."/>
            <person name="Bluhm B.H."/>
            <person name="Cannon C."/>
            <person name="Castanera R."/>
            <person name="Culley D.E."/>
            <person name="Daum C."/>
            <person name="Ezra D."/>
            <person name="Gonzalez J.B."/>
            <person name="Henrissat B."/>
            <person name="Kuo A."/>
            <person name="Liang C."/>
            <person name="Lipzen A."/>
            <person name="Lutzoni F."/>
            <person name="Magnuson J."/>
            <person name="Mondo S."/>
            <person name="Nolan M."/>
            <person name="Ohm R."/>
            <person name="Pangilinan J."/>
            <person name="Park H.-J."/>
            <person name="Ramirez L."/>
            <person name="Alfaro M."/>
            <person name="Sun H."/>
            <person name="Tritt A."/>
            <person name="Yoshinaga Y."/>
            <person name="Zwiers L.-H."/>
            <person name="Turgeon B.G."/>
            <person name="Goodwin S.B."/>
            <person name="Spatafora J.W."/>
            <person name="Crous P.W."/>
            <person name="Grigoriev I.V."/>
        </authorList>
    </citation>
    <scope>NUCLEOTIDE SEQUENCE</scope>
    <source>
        <strain evidence="11 13">CBS 781.70</strain>
    </source>
</reference>
<dbReference type="PANTHER" id="PTHR43294:SF21">
    <property type="entry name" value="CATION TRANSPORTING ATPASE"/>
    <property type="match status" value="1"/>
</dbReference>
<dbReference type="SFLD" id="SFLDF00027">
    <property type="entry name" value="p-type_atpase"/>
    <property type="match status" value="1"/>
</dbReference>
<dbReference type="FunFam" id="3.40.50.1000:FF:000001">
    <property type="entry name" value="Phospholipid-transporting ATPase IC"/>
    <property type="match status" value="1"/>
</dbReference>
<feature type="transmembrane region" description="Helical" evidence="9">
    <location>
        <begin position="930"/>
        <end position="953"/>
    </location>
</feature>
<dbReference type="EMBL" id="ML975182">
    <property type="protein sequence ID" value="KAF1808571.1"/>
    <property type="molecule type" value="Genomic_DNA"/>
</dbReference>
<name>A0A6G1FSA8_9PEZI</name>
<feature type="transmembrane region" description="Helical" evidence="9">
    <location>
        <begin position="873"/>
        <end position="901"/>
    </location>
</feature>
<dbReference type="OrthoDB" id="158672at2759"/>
<gene>
    <name evidence="11 13" type="ORF">P152DRAFT_509794</name>
</gene>
<keyword evidence="12" id="KW-1185">Reference proteome</keyword>
<dbReference type="SFLD" id="SFLDS00003">
    <property type="entry name" value="Haloacid_Dehalogenase"/>
    <property type="match status" value="1"/>
</dbReference>
<dbReference type="GeneID" id="54423199"/>
<dbReference type="Pfam" id="PF00122">
    <property type="entry name" value="E1-E2_ATPase"/>
    <property type="match status" value="1"/>
</dbReference>
<evidence type="ECO:0000256" key="9">
    <source>
        <dbReference type="SAM" id="Phobius"/>
    </source>
</evidence>
<keyword evidence="5" id="KW-0067">ATP-binding</keyword>
<dbReference type="GO" id="GO:0005524">
    <property type="term" value="F:ATP binding"/>
    <property type="evidence" value="ECO:0007669"/>
    <property type="project" value="UniProtKB-KW"/>
</dbReference>
<accession>A0A6G1FSA8</accession>
<evidence type="ECO:0000256" key="3">
    <source>
        <dbReference type="ARBA" id="ARBA00022692"/>
    </source>
</evidence>
<keyword evidence="3 9" id="KW-0812">Transmembrane</keyword>
<feature type="transmembrane region" description="Helical" evidence="9">
    <location>
        <begin position="830"/>
        <end position="852"/>
    </location>
</feature>
<dbReference type="InterPro" id="IPR001757">
    <property type="entry name" value="P_typ_ATPase"/>
</dbReference>
<dbReference type="GO" id="GO:0036376">
    <property type="term" value="P:sodium ion export across plasma membrane"/>
    <property type="evidence" value="ECO:0007669"/>
    <property type="project" value="TreeGrafter"/>
</dbReference>
<evidence type="ECO:0000256" key="5">
    <source>
        <dbReference type="ARBA" id="ARBA00022840"/>
    </source>
</evidence>
<dbReference type="GO" id="GO:0006883">
    <property type="term" value="P:intracellular sodium ion homeostasis"/>
    <property type="evidence" value="ECO:0007669"/>
    <property type="project" value="TreeGrafter"/>
</dbReference>
<dbReference type="InterPro" id="IPR036412">
    <property type="entry name" value="HAD-like_sf"/>
</dbReference>
<feature type="transmembrane region" description="Helical" evidence="9">
    <location>
        <begin position="140"/>
        <end position="159"/>
    </location>
</feature>
<dbReference type="Pfam" id="PF00690">
    <property type="entry name" value="Cation_ATPase_N"/>
    <property type="match status" value="1"/>
</dbReference>
<dbReference type="NCBIfam" id="TIGR01494">
    <property type="entry name" value="ATPase_P-type"/>
    <property type="match status" value="2"/>
</dbReference>
<evidence type="ECO:0000313" key="13">
    <source>
        <dbReference type="RefSeq" id="XP_033530202.1"/>
    </source>
</evidence>
<evidence type="ECO:0000256" key="7">
    <source>
        <dbReference type="ARBA" id="ARBA00022989"/>
    </source>
</evidence>
<feature type="transmembrane region" description="Helical" evidence="9">
    <location>
        <begin position="108"/>
        <end position="128"/>
    </location>
</feature>
<dbReference type="AlphaFoldDB" id="A0A6G1FSA8"/>